<sequence>MELLEGIFSRRSVRQFTDEPVNPAEVKEIIRAGAWAPSGLNNQPWRFAVVRDREKLRDLAGLTRYRHIVEGAPVSIAVFCDRDAMYHETKDHQAMGACLQNMLLAAHALGLGAVWLGEILKSAGQVRDLLGLPPNLELMAVIAVGRPSGVPHHSDRKPLSELIVAEF</sequence>
<organism evidence="2 3">
    <name type="scientific">Geobacter soli</name>
    <dbReference type="NCBI Taxonomy" id="1510391"/>
    <lineage>
        <taxon>Bacteria</taxon>
        <taxon>Pseudomonadati</taxon>
        <taxon>Thermodesulfobacteriota</taxon>
        <taxon>Desulfuromonadia</taxon>
        <taxon>Geobacterales</taxon>
        <taxon>Geobacteraceae</taxon>
        <taxon>Geobacter</taxon>
    </lineage>
</organism>
<reference evidence="2 3" key="1">
    <citation type="submission" date="2015-01" db="EMBL/GenBank/DDBJ databases">
        <title>Genome sequence of the anaerobic bacterium Geobacter soli GSS01, a dissimilatory Fe(III) reducer from soil.</title>
        <authorList>
            <person name="Yang G."/>
            <person name="Zhou S."/>
        </authorList>
    </citation>
    <scope>NUCLEOTIDE SEQUENCE [LARGE SCALE GENOMIC DNA]</scope>
    <source>
        <strain evidence="2 3">GSS01</strain>
    </source>
</reference>
<evidence type="ECO:0000313" key="2">
    <source>
        <dbReference type="EMBL" id="KIE44123.1"/>
    </source>
</evidence>
<dbReference type="RefSeq" id="WP_039648120.1">
    <property type="nucleotide sequence ID" value="NZ_JXBL01000001.1"/>
</dbReference>
<name>A0A0C1TXQ4_9BACT</name>
<dbReference type="Pfam" id="PF00881">
    <property type="entry name" value="Nitroreductase"/>
    <property type="match status" value="2"/>
</dbReference>
<dbReference type="EMBL" id="JXBL01000001">
    <property type="protein sequence ID" value="KIE44123.1"/>
    <property type="molecule type" value="Genomic_DNA"/>
</dbReference>
<dbReference type="SUPFAM" id="SSF55469">
    <property type="entry name" value="FMN-dependent nitroreductase-like"/>
    <property type="match status" value="1"/>
</dbReference>
<dbReference type="PANTHER" id="PTHR23026">
    <property type="entry name" value="NADPH NITROREDUCTASE"/>
    <property type="match status" value="1"/>
</dbReference>
<feature type="domain" description="Nitroreductase" evidence="1">
    <location>
        <begin position="65"/>
        <end position="146"/>
    </location>
</feature>
<dbReference type="FunFam" id="3.40.109.10:FF:000034">
    <property type="entry name" value="Nitroreductase"/>
    <property type="match status" value="1"/>
</dbReference>
<dbReference type="PANTHER" id="PTHR23026:SF123">
    <property type="entry name" value="NAD(P)H NITROREDUCTASE RV3131-RELATED"/>
    <property type="match status" value="1"/>
</dbReference>
<dbReference type="InterPro" id="IPR050627">
    <property type="entry name" value="Nitroreductase/BluB"/>
</dbReference>
<evidence type="ECO:0000313" key="3">
    <source>
        <dbReference type="Proteomes" id="UP000031433"/>
    </source>
</evidence>
<dbReference type="AlphaFoldDB" id="A0A0C1TXQ4"/>
<dbReference type="CDD" id="cd02136">
    <property type="entry name" value="PnbA_NfnB-like"/>
    <property type="match status" value="1"/>
</dbReference>
<feature type="domain" description="Nitroreductase" evidence="1">
    <location>
        <begin position="8"/>
        <end position="60"/>
    </location>
</feature>
<dbReference type="InterPro" id="IPR029479">
    <property type="entry name" value="Nitroreductase"/>
</dbReference>
<proteinExistence type="predicted"/>
<gene>
    <name evidence="2" type="ORF">SE37_02730</name>
</gene>
<dbReference type="Gene3D" id="3.40.109.10">
    <property type="entry name" value="NADH Oxidase"/>
    <property type="match status" value="1"/>
</dbReference>
<dbReference type="GO" id="GO:0016491">
    <property type="term" value="F:oxidoreductase activity"/>
    <property type="evidence" value="ECO:0007669"/>
    <property type="project" value="InterPro"/>
</dbReference>
<comment type="caution">
    <text evidence="2">The sequence shown here is derived from an EMBL/GenBank/DDBJ whole genome shotgun (WGS) entry which is preliminary data.</text>
</comment>
<dbReference type="Proteomes" id="UP000031433">
    <property type="component" value="Unassembled WGS sequence"/>
</dbReference>
<protein>
    <submittedName>
        <fullName evidence="2">Nitroreductase</fullName>
    </submittedName>
</protein>
<evidence type="ECO:0000259" key="1">
    <source>
        <dbReference type="Pfam" id="PF00881"/>
    </source>
</evidence>
<keyword evidence="3" id="KW-1185">Reference proteome</keyword>
<accession>A0A0C1TXQ4</accession>
<dbReference type="InterPro" id="IPR000415">
    <property type="entry name" value="Nitroreductase-like"/>
</dbReference>